<organism evidence="1">
    <name type="scientific">Bradyrhizobium diazoefficiens</name>
    <dbReference type="NCBI Taxonomy" id="1355477"/>
    <lineage>
        <taxon>Bacteria</taxon>
        <taxon>Pseudomonadati</taxon>
        <taxon>Pseudomonadota</taxon>
        <taxon>Alphaproteobacteria</taxon>
        <taxon>Hyphomicrobiales</taxon>
        <taxon>Nitrobacteraceae</taxon>
        <taxon>Bradyrhizobium</taxon>
    </lineage>
</organism>
<dbReference type="EMBL" id="AP023094">
    <property type="protein sequence ID" value="BCE48426.1"/>
    <property type="molecule type" value="Genomic_DNA"/>
</dbReference>
<sequence>MSLQTITPWCAVVAASETIARQYMDAFKLSSEIWDARQHDTALGAQYEHIVLIRPHWRMAPAEVAHFERNVLPMWLTRLSPNGKLKVI</sequence>
<dbReference type="AlphaFoldDB" id="A0A809X7J4"/>
<reference evidence="1" key="1">
    <citation type="submission" date="2020-05" db="EMBL/GenBank/DDBJ databases">
        <title>Complete genome sequence of Bradyrhizobium diazoefficiens XF1 isolated from soybean nodule.</title>
        <authorList>
            <person name="Noda R."/>
            <person name="Kakizaki K."/>
            <person name="Minamisawa K."/>
        </authorList>
    </citation>
    <scope>NUCLEOTIDE SEQUENCE</scope>
    <source>
        <strain evidence="1">XF1</strain>
    </source>
</reference>
<name>A0A809X7J4_9BRAD</name>
<proteinExistence type="predicted"/>
<reference evidence="2" key="3">
    <citation type="submission" date="2020-05" db="EMBL/GenBank/DDBJ databases">
        <title>Complete genome sequence of Bradyrhizobium diazoefficiens XF4 isolated from soybean nodule.</title>
        <authorList>
            <person name="Noda R."/>
            <person name="Kakizaki K."/>
            <person name="Minamisawa K."/>
        </authorList>
    </citation>
    <scope>NUCLEOTIDE SEQUENCE</scope>
    <source>
        <strain evidence="2">XF4</strain>
    </source>
</reference>
<protein>
    <submittedName>
        <fullName evidence="1">Uncharacterized protein</fullName>
    </submittedName>
</protein>
<dbReference type="EMBL" id="AP023099">
    <property type="protein sequence ID" value="BCE91942.1"/>
    <property type="molecule type" value="Genomic_DNA"/>
</dbReference>
<dbReference type="EMBL" id="AP023091">
    <property type="protein sequence ID" value="BCE22161.1"/>
    <property type="molecule type" value="Genomic_DNA"/>
</dbReference>
<gene>
    <name evidence="3" type="ORF">XF10B_47400</name>
    <name evidence="1" type="ORF">XF1B_48420</name>
    <name evidence="2" type="ORF">XF4B_47750</name>
</gene>
<accession>A0A809X7J4</accession>
<reference evidence="3" key="2">
    <citation type="submission" date="2020-05" db="EMBL/GenBank/DDBJ databases">
        <title>Complete genome sequence of Bradyrhizobium diazoefficiens XF10 isolated from soybean nodule.</title>
        <authorList>
            <person name="Noda R."/>
            <person name="Kakizaki K."/>
            <person name="Minamisawa K."/>
        </authorList>
    </citation>
    <scope>NUCLEOTIDE SEQUENCE</scope>
    <source>
        <strain evidence="3">XF10</strain>
    </source>
</reference>
<evidence type="ECO:0000313" key="1">
    <source>
        <dbReference type="EMBL" id="BCE22161.1"/>
    </source>
</evidence>
<evidence type="ECO:0000313" key="3">
    <source>
        <dbReference type="EMBL" id="BCE91942.1"/>
    </source>
</evidence>
<evidence type="ECO:0000313" key="2">
    <source>
        <dbReference type="EMBL" id="BCE48426.1"/>
    </source>
</evidence>